<proteinExistence type="predicted"/>
<dbReference type="EMBL" id="CP104013">
    <property type="protein sequence ID" value="UYP45135.1"/>
    <property type="molecule type" value="Genomic_DNA"/>
</dbReference>
<gene>
    <name evidence="1" type="ORF">NEF87_001420</name>
</gene>
<protein>
    <submittedName>
        <fullName evidence="1">Uncharacterized protein</fullName>
    </submittedName>
</protein>
<keyword evidence="2" id="KW-1185">Reference proteome</keyword>
<accession>A0ABY6HNP3</accession>
<evidence type="ECO:0000313" key="2">
    <source>
        <dbReference type="Proteomes" id="UP001208689"/>
    </source>
</evidence>
<reference evidence="1" key="1">
    <citation type="submission" date="2022-09" db="EMBL/GenBank/DDBJ databases">
        <title>Actin cytoskeleton and complex cell architecture in an #Asgard archaeon.</title>
        <authorList>
            <person name="Ponce Toledo R.I."/>
            <person name="Schleper C."/>
            <person name="Rodrigues Oliveira T."/>
            <person name="Wollweber F."/>
            <person name="Xu J."/>
            <person name="Rittmann S."/>
            <person name="Klingl A."/>
            <person name="Pilhofer M."/>
        </authorList>
    </citation>
    <scope>NUCLEOTIDE SEQUENCE</scope>
    <source>
        <strain evidence="1">B-35</strain>
    </source>
</reference>
<sequence>MPEIKIDFNLFFPSERICQTYYEILKEHNLISPKDPVSEKKPKRSLEIDHFIC</sequence>
<dbReference type="Proteomes" id="UP001208689">
    <property type="component" value="Chromosome"/>
</dbReference>
<name>A0ABY6HNP3_9ARCH</name>
<evidence type="ECO:0000313" key="1">
    <source>
        <dbReference type="EMBL" id="UYP45135.1"/>
    </source>
</evidence>
<organism evidence="1 2">
    <name type="scientific">Candidatus Lokiarchaeum ossiferum</name>
    <dbReference type="NCBI Taxonomy" id="2951803"/>
    <lineage>
        <taxon>Archaea</taxon>
        <taxon>Promethearchaeati</taxon>
        <taxon>Promethearchaeota</taxon>
        <taxon>Promethearchaeia</taxon>
        <taxon>Promethearchaeales</taxon>
        <taxon>Promethearchaeaceae</taxon>
        <taxon>Candidatus Lokiarchaeum</taxon>
    </lineage>
</organism>